<dbReference type="Pfam" id="PF20455">
    <property type="entry name" value="DUF6708"/>
    <property type="match status" value="1"/>
</dbReference>
<feature type="compositionally biased region" description="Polar residues" evidence="1">
    <location>
        <begin position="249"/>
        <end position="272"/>
    </location>
</feature>
<reference evidence="4 5" key="1">
    <citation type="journal article" date="2012" name="J. Bacteriol.">
        <title>Complete genome sequence of Klebsiella oxytoca KCTC 1686, used in production of 2,3-butanediol.</title>
        <authorList>
            <person name="Shin S.H."/>
            <person name="Kim S."/>
            <person name="Kim J.Y."/>
            <person name="Lee S."/>
            <person name="Um Y."/>
            <person name="Oh M.K."/>
            <person name="Kim Y.R."/>
            <person name="Lee J."/>
            <person name="Yang K.S."/>
        </authorList>
    </citation>
    <scope>NUCLEOTIDE SEQUENCE [LARGE SCALE GENOMIC DNA]</scope>
    <source>
        <strain evidence="5">ATCC 8724 / DSM 4798 / JCM 20051 / NBRC 3318 / NRRL B-199 / KCTC 1686</strain>
    </source>
</reference>
<protein>
    <recommendedName>
        <fullName evidence="3">DUF6708 domain-containing protein</fullName>
    </recommendedName>
</protein>
<dbReference type="AlphaFoldDB" id="A0A0H3HAA8"/>
<sequence>MTDNLFARAKPKLNPPVSAWKADMPESREPQLVPPRLIWMNKINDVYLEIPRYDKGMTWWGMIPLGGGVLGIIFYILIDTISTQIQSDGRDFIPYFIALAGFVFFLSMFLSCIKIYFIMPREQPVRLNKMRQRIFVYKYKRIDPIPWMKWPVIITRYNWADVHGEIRYCSDRYRSGHQLWGSVCEPGTYNVIHRFQLADGEPAELQQVWSFLCLYMKGEPVPAEPKNKGRPDSWRPRKADKWPEEWEWESTTAPDGKQPSVSHQKILTDSVK</sequence>
<dbReference type="KEGG" id="kox:KOX_22435"/>
<feature type="domain" description="DUF6708" evidence="3">
    <location>
        <begin position="103"/>
        <end position="227"/>
    </location>
</feature>
<dbReference type="RefSeq" id="WP_014229653.1">
    <property type="nucleotide sequence ID" value="NC_016612.1"/>
</dbReference>
<evidence type="ECO:0000259" key="3">
    <source>
        <dbReference type="Pfam" id="PF20455"/>
    </source>
</evidence>
<keyword evidence="2" id="KW-0812">Transmembrane</keyword>
<dbReference type="InterPro" id="IPR046554">
    <property type="entry name" value="DUF6708"/>
</dbReference>
<dbReference type="EMBL" id="CP003218">
    <property type="protein sequence ID" value="AEX06207.1"/>
    <property type="molecule type" value="Genomic_DNA"/>
</dbReference>
<organism evidence="4 5">
    <name type="scientific">Klebsiella michiganensis (strain ATCC 8724 / DSM 4798 / JCM 20051 / NBRC 3318 / NRRL B-199 / KCTC 1686 / BUCSAV 143 / CCM 1901)</name>
    <dbReference type="NCBI Taxonomy" id="1006551"/>
    <lineage>
        <taxon>Bacteria</taxon>
        <taxon>Pseudomonadati</taxon>
        <taxon>Pseudomonadota</taxon>
        <taxon>Gammaproteobacteria</taxon>
        <taxon>Enterobacterales</taxon>
        <taxon>Enterobacteriaceae</taxon>
        <taxon>Klebsiella/Raoultella group</taxon>
        <taxon>Klebsiella</taxon>
    </lineage>
</organism>
<gene>
    <name evidence="4" type="ordered locus">KOX_22435</name>
</gene>
<name>A0A0H3HAA8_KLEM8</name>
<proteinExistence type="predicted"/>
<dbReference type="HOGENOM" id="CLU_089334_0_0_6"/>
<feature type="transmembrane region" description="Helical" evidence="2">
    <location>
        <begin position="59"/>
        <end position="78"/>
    </location>
</feature>
<evidence type="ECO:0000313" key="5">
    <source>
        <dbReference type="Proteomes" id="UP000007843"/>
    </source>
</evidence>
<evidence type="ECO:0000313" key="4">
    <source>
        <dbReference type="EMBL" id="AEX06207.1"/>
    </source>
</evidence>
<feature type="transmembrane region" description="Helical" evidence="2">
    <location>
        <begin position="93"/>
        <end position="117"/>
    </location>
</feature>
<keyword evidence="2" id="KW-1133">Transmembrane helix</keyword>
<dbReference type="Proteomes" id="UP000007843">
    <property type="component" value="Chromosome"/>
</dbReference>
<evidence type="ECO:0000256" key="2">
    <source>
        <dbReference type="SAM" id="Phobius"/>
    </source>
</evidence>
<keyword evidence="2" id="KW-0472">Membrane</keyword>
<evidence type="ECO:0000256" key="1">
    <source>
        <dbReference type="SAM" id="MobiDB-lite"/>
    </source>
</evidence>
<feature type="compositionally biased region" description="Basic and acidic residues" evidence="1">
    <location>
        <begin position="225"/>
        <end position="244"/>
    </location>
</feature>
<accession>A0A0H3HAA8</accession>
<feature type="region of interest" description="Disordered" evidence="1">
    <location>
        <begin position="222"/>
        <end position="272"/>
    </location>
</feature>